<accession>A0A0A8ZYR2</accession>
<organism evidence="2">
    <name type="scientific">Arundo donax</name>
    <name type="common">Giant reed</name>
    <name type="synonym">Donax arundinaceus</name>
    <dbReference type="NCBI Taxonomy" id="35708"/>
    <lineage>
        <taxon>Eukaryota</taxon>
        <taxon>Viridiplantae</taxon>
        <taxon>Streptophyta</taxon>
        <taxon>Embryophyta</taxon>
        <taxon>Tracheophyta</taxon>
        <taxon>Spermatophyta</taxon>
        <taxon>Magnoliopsida</taxon>
        <taxon>Liliopsida</taxon>
        <taxon>Poales</taxon>
        <taxon>Poaceae</taxon>
        <taxon>PACMAD clade</taxon>
        <taxon>Arundinoideae</taxon>
        <taxon>Arundineae</taxon>
        <taxon>Arundo</taxon>
    </lineage>
</organism>
<sequence length="54" mass="6643">MSVYFLAFPWPWCLAKYLYLCGSLKRFKHLHKRCLLWRRKFYEGTCSHVSINFP</sequence>
<name>A0A0A8ZYR2_ARUDO</name>
<reference evidence="2" key="1">
    <citation type="submission" date="2014-09" db="EMBL/GenBank/DDBJ databases">
        <authorList>
            <person name="Magalhaes I.L.F."/>
            <person name="Oliveira U."/>
            <person name="Santos F.R."/>
            <person name="Vidigal T.H.D.A."/>
            <person name="Brescovit A.D."/>
            <person name="Santos A.J."/>
        </authorList>
    </citation>
    <scope>NUCLEOTIDE SEQUENCE</scope>
    <source>
        <tissue evidence="2">Shoot tissue taken approximately 20 cm above the soil surface</tissue>
    </source>
</reference>
<protein>
    <submittedName>
        <fullName evidence="2">Uncharacterized protein</fullName>
    </submittedName>
</protein>
<proteinExistence type="predicted"/>
<dbReference type="EMBL" id="GBRH01253929">
    <property type="protein sequence ID" value="JAD43966.1"/>
    <property type="molecule type" value="Transcribed_RNA"/>
</dbReference>
<reference evidence="2" key="2">
    <citation type="journal article" date="2015" name="Data Brief">
        <title>Shoot transcriptome of the giant reed, Arundo donax.</title>
        <authorList>
            <person name="Barrero R.A."/>
            <person name="Guerrero F.D."/>
            <person name="Moolhuijzen P."/>
            <person name="Goolsby J.A."/>
            <person name="Tidwell J."/>
            <person name="Bellgard S.E."/>
            <person name="Bellgard M.I."/>
        </authorList>
    </citation>
    <scope>NUCLEOTIDE SEQUENCE</scope>
    <source>
        <tissue evidence="2">Shoot tissue taken approximately 20 cm above the soil surface</tissue>
    </source>
</reference>
<evidence type="ECO:0000256" key="1">
    <source>
        <dbReference type="SAM" id="SignalP"/>
    </source>
</evidence>
<evidence type="ECO:0000313" key="2">
    <source>
        <dbReference type="EMBL" id="JAD43966.1"/>
    </source>
</evidence>
<feature type="signal peptide" evidence="1">
    <location>
        <begin position="1"/>
        <end position="15"/>
    </location>
</feature>
<feature type="chain" id="PRO_5012068110" evidence="1">
    <location>
        <begin position="16"/>
        <end position="54"/>
    </location>
</feature>
<keyword evidence="1" id="KW-0732">Signal</keyword>
<dbReference type="AlphaFoldDB" id="A0A0A8ZYR2"/>